<accession>A0ABZ2CNQ9</accession>
<dbReference type="EMBL" id="PP208923">
    <property type="protein sequence ID" value="WVX88044.1"/>
    <property type="molecule type" value="Genomic_DNA"/>
</dbReference>
<name>A0ABZ2CNQ9_9CAUD</name>
<proteinExistence type="predicted"/>
<keyword evidence="2" id="KW-1185">Reference proteome</keyword>
<organism evidence="1 2">
    <name type="scientific">Arthrobacter phage TforTroy</name>
    <dbReference type="NCBI Taxonomy" id="3118973"/>
    <lineage>
        <taxon>Viruses</taxon>
        <taxon>Duplodnaviria</taxon>
        <taxon>Heunggongvirae</taxon>
        <taxon>Uroviricota</taxon>
        <taxon>Caudoviricetes</taxon>
        <taxon>Casidaviridae</taxon>
        <taxon>Yangvirus</taxon>
        <taxon>Yangvirus tfortroy</taxon>
    </lineage>
</organism>
<sequence>MSDPRYIPFRATFVETLEGPMKGQSVTAWGVLDNEESRFAPFGGNAALAEYAATAVEAKPDSPWSWVDDFTPAARFEWRRATYNNVTEPTTGVLDTEENRFAPFGYEEGDGVDGADVVADVARRPEAYAYTSDYKLTD</sequence>
<protein>
    <recommendedName>
        <fullName evidence="3">Major tail protein</fullName>
    </recommendedName>
</protein>
<reference evidence="1 2" key="1">
    <citation type="submission" date="2024-01" db="EMBL/GenBank/DDBJ databases">
        <authorList>
            <person name="Hatashita A.H."/>
            <person name="Torres-Espinosa M.A."/>
            <person name="Pham B."/>
            <person name="Scavetti A.M."/>
            <person name="West-Szucs J."/>
            <person name="Mao X."/>
            <person name="Saha A."/>
            <person name="Bartolome A.S."/>
            <person name="Rodriguez S.T."/>
            <person name="Vazquez G.A."/>
            <person name="Chang J.C."/>
            <person name="Sun X."/>
            <person name="Fields B."/>
            <person name="Taylor A."/>
            <person name="Mendoza A.Marie."/>
            <person name="Canio N.Luke."/>
            <person name="Parikh H."/>
            <person name="Kapinos A."/>
            <person name="Zorawik M."/>
            <person name="Garza D.R."/>
            <person name="Reddi K."/>
            <person name="Freise A.C."/>
            <person name="Garcia-Vedrenne A.E."/>
            <person name="Garlena R.A."/>
            <person name="Russell D.A."/>
            <person name="Jacobs-Sera D."/>
            <person name="Hatfull G.F."/>
        </authorList>
    </citation>
    <scope>NUCLEOTIDE SEQUENCE [LARGE SCALE GENOMIC DNA]</scope>
</reference>
<dbReference type="Proteomes" id="UP001348773">
    <property type="component" value="Segment"/>
</dbReference>
<gene>
    <name evidence="1" type="primary">56</name>
    <name evidence="1" type="ORF">SEA_TFORTROY_56</name>
</gene>
<evidence type="ECO:0008006" key="3">
    <source>
        <dbReference type="Google" id="ProtNLM"/>
    </source>
</evidence>
<evidence type="ECO:0000313" key="1">
    <source>
        <dbReference type="EMBL" id="WVX88044.1"/>
    </source>
</evidence>
<evidence type="ECO:0000313" key="2">
    <source>
        <dbReference type="Proteomes" id="UP001348773"/>
    </source>
</evidence>